<comment type="caution">
    <text evidence="1">The sequence shown here is derived from an EMBL/GenBank/DDBJ whole genome shotgun (WGS) entry which is preliminary data.</text>
</comment>
<proteinExistence type="predicted"/>
<evidence type="ECO:0000313" key="1">
    <source>
        <dbReference type="EMBL" id="KAL2843333.1"/>
    </source>
</evidence>
<dbReference type="Proteomes" id="UP001610446">
    <property type="component" value="Unassembled WGS sequence"/>
</dbReference>
<protein>
    <submittedName>
        <fullName evidence="1">Uncharacterized protein</fullName>
    </submittedName>
</protein>
<reference evidence="1 2" key="1">
    <citation type="submission" date="2024-07" db="EMBL/GenBank/DDBJ databases">
        <title>Section-level genome sequencing and comparative genomics of Aspergillus sections Usti and Cavernicolus.</title>
        <authorList>
            <consortium name="Lawrence Berkeley National Laboratory"/>
            <person name="Nybo J.L."/>
            <person name="Vesth T.C."/>
            <person name="Theobald S."/>
            <person name="Frisvad J.C."/>
            <person name="Larsen T.O."/>
            <person name="Kjaerboelling I."/>
            <person name="Rothschild-Mancinelli K."/>
            <person name="Lyhne E.K."/>
            <person name="Kogle M.E."/>
            <person name="Barry K."/>
            <person name="Clum A."/>
            <person name="Na H."/>
            <person name="Ledsgaard L."/>
            <person name="Lin J."/>
            <person name="Lipzen A."/>
            <person name="Kuo A."/>
            <person name="Riley R."/>
            <person name="Mondo S."/>
            <person name="Labutti K."/>
            <person name="Haridas S."/>
            <person name="Pangalinan J."/>
            <person name="Salamov A.A."/>
            <person name="Simmons B.A."/>
            <person name="Magnuson J.K."/>
            <person name="Chen J."/>
            <person name="Drula E."/>
            <person name="Henrissat B."/>
            <person name="Wiebenga A."/>
            <person name="Lubbers R.J."/>
            <person name="Gomes A.C."/>
            <person name="Makela M.R."/>
            <person name="Stajich J."/>
            <person name="Grigoriev I.V."/>
            <person name="Mortensen U.H."/>
            <person name="De Vries R.P."/>
            <person name="Baker S.E."/>
            <person name="Andersen M.R."/>
        </authorList>
    </citation>
    <scope>NUCLEOTIDE SEQUENCE [LARGE SCALE GENOMIC DNA]</scope>
    <source>
        <strain evidence="1 2">CBS 123904</strain>
    </source>
</reference>
<dbReference type="EMBL" id="JBFXLU010000091">
    <property type="protein sequence ID" value="KAL2843333.1"/>
    <property type="molecule type" value="Genomic_DNA"/>
</dbReference>
<evidence type="ECO:0000313" key="2">
    <source>
        <dbReference type="Proteomes" id="UP001610446"/>
    </source>
</evidence>
<accession>A0ABR4JTG5</accession>
<organism evidence="1 2">
    <name type="scientific">Aspergillus pseudoustus</name>
    <dbReference type="NCBI Taxonomy" id="1810923"/>
    <lineage>
        <taxon>Eukaryota</taxon>
        <taxon>Fungi</taxon>
        <taxon>Dikarya</taxon>
        <taxon>Ascomycota</taxon>
        <taxon>Pezizomycotina</taxon>
        <taxon>Eurotiomycetes</taxon>
        <taxon>Eurotiomycetidae</taxon>
        <taxon>Eurotiales</taxon>
        <taxon>Aspergillaceae</taxon>
        <taxon>Aspergillus</taxon>
        <taxon>Aspergillus subgen. Nidulantes</taxon>
    </lineage>
</organism>
<name>A0ABR4JTG5_9EURO</name>
<gene>
    <name evidence="1" type="ORF">BJY01DRAFT_248716</name>
</gene>
<sequence length="250" mass="28537">MEDMYPFTLFAARVGASLTGDTISTMALAPPTFDRIPCSFFTPQGAAQLVEINQPLLPIRDLYPNDPARRARDRSPAFRIMSALGSQDNDENFYILESEVNGIKSLIFGNKGIIDETRWKTVKDDINNPGVALHYIKATIAVWHYLLDPQVKRSWIKIAHNLHTVFEAVDMYGFKRPDILVPAWREWYVDWVNHHFRRTKQFVEDAIKDMNDVWDLQPSSKKKRSVGGSLNQLESIAAAIMRFDASVLIP</sequence>
<keyword evidence="2" id="KW-1185">Reference proteome</keyword>